<dbReference type="EMBL" id="FQXT01000005">
    <property type="protein sequence ID" value="SHI20950.1"/>
    <property type="molecule type" value="Genomic_DNA"/>
</dbReference>
<reference evidence="3" key="2">
    <citation type="submission" date="2016-11" db="EMBL/GenBank/DDBJ databases">
        <authorList>
            <person name="Varghese N."/>
            <person name="Submissions S."/>
        </authorList>
    </citation>
    <scope>NUCLEOTIDE SEQUENCE [LARGE SCALE GENOMIC DNA]</scope>
    <source>
        <strain evidence="3">DSM 19859</strain>
    </source>
</reference>
<organism evidence="2 3">
    <name type="scientific">Leeuwenhoekiella palythoae</name>
    <dbReference type="NCBI Taxonomy" id="573501"/>
    <lineage>
        <taxon>Bacteria</taxon>
        <taxon>Pseudomonadati</taxon>
        <taxon>Bacteroidota</taxon>
        <taxon>Flavobacteriia</taxon>
        <taxon>Flavobacteriales</taxon>
        <taxon>Flavobacteriaceae</taxon>
        <taxon>Leeuwenhoekiella</taxon>
    </lineage>
</organism>
<gene>
    <name evidence="1" type="ORF">DSM01_2631</name>
    <name evidence="2" type="ORF">SAMN04487999_2813</name>
</gene>
<keyword evidence="4" id="KW-1185">Reference proteome</keyword>
<dbReference type="Proteomes" id="UP000290037">
    <property type="component" value="Unassembled WGS sequence"/>
</dbReference>
<proteinExistence type="predicted"/>
<dbReference type="EMBL" id="QOVN01000005">
    <property type="protein sequence ID" value="RXG28124.1"/>
    <property type="molecule type" value="Genomic_DNA"/>
</dbReference>
<protein>
    <submittedName>
        <fullName evidence="2">Uncharacterized protein</fullName>
    </submittedName>
</protein>
<evidence type="ECO:0000313" key="4">
    <source>
        <dbReference type="Proteomes" id="UP000290037"/>
    </source>
</evidence>
<evidence type="ECO:0000313" key="1">
    <source>
        <dbReference type="EMBL" id="RXG28124.1"/>
    </source>
</evidence>
<sequence>MFPKSSSIYAFVGVSVTYDSELRDNNEYLFHGSIFKVIKASQLSDIIT</sequence>
<dbReference type="Proteomes" id="UP000184240">
    <property type="component" value="Unassembled WGS sequence"/>
</dbReference>
<evidence type="ECO:0000313" key="2">
    <source>
        <dbReference type="EMBL" id="SHI20950.1"/>
    </source>
</evidence>
<reference evidence="2" key="1">
    <citation type="submission" date="2016-11" db="EMBL/GenBank/DDBJ databases">
        <authorList>
            <person name="Jaros S."/>
            <person name="Januszkiewicz K."/>
            <person name="Wedrychowicz H."/>
        </authorList>
    </citation>
    <scope>NUCLEOTIDE SEQUENCE [LARGE SCALE GENOMIC DNA]</scope>
    <source>
        <strain evidence="2">DSM 19859</strain>
    </source>
</reference>
<dbReference type="AlphaFoldDB" id="A0A1M5Z9Q7"/>
<accession>A0A1M5Z9Q7</accession>
<name>A0A1M5Z9Q7_9FLAO</name>
<dbReference type="STRING" id="573501.SAMN04487999_2813"/>
<evidence type="ECO:0000313" key="3">
    <source>
        <dbReference type="Proteomes" id="UP000184240"/>
    </source>
</evidence>
<reference evidence="1 4" key="3">
    <citation type="submission" date="2018-07" db="EMBL/GenBank/DDBJ databases">
        <title>Leeuwenhoekiella genomics.</title>
        <authorList>
            <person name="Tahon G."/>
            <person name="Willems A."/>
        </authorList>
    </citation>
    <scope>NUCLEOTIDE SEQUENCE [LARGE SCALE GENOMIC DNA]</scope>
    <source>
        <strain evidence="1 4">LMG 24856</strain>
    </source>
</reference>